<dbReference type="PANTHER" id="PTHR33480">
    <property type="entry name" value="SET DOMAIN-CONTAINING PROTEIN-RELATED"/>
    <property type="match status" value="1"/>
</dbReference>
<evidence type="ECO:0000313" key="2">
    <source>
        <dbReference type="Proteomes" id="UP001431783"/>
    </source>
</evidence>
<sequence length="260" mass="29020">MVDGVFIDSNFSYQSCDGILNTSLESTNLTDDVIFSESDAFHNSDADPDYEVESSISSTSISEEDSFGMAQITVNKNSSQPVVSKIQMQNVRGREDSIKKQLPLRKDTGFDNSSADPDYKIEPSCSSWPVSKKDTSRMNLDENDTPQMASNFFLKDIDKTISKSSPNSVLMVNSNSFSPVVINEITPSAKGKSKKYFCLFCKTLVTKFGRHILLHHEHESPVKKIAVLQKGSKERHKMISVLRKEGTFYSTPEINTMMGI</sequence>
<keyword evidence="2" id="KW-1185">Reference proteome</keyword>
<accession>A0AAW1UPJ9</accession>
<comment type="caution">
    <text evidence="1">The sequence shown here is derived from an EMBL/GenBank/DDBJ whole genome shotgun (WGS) entry which is preliminary data.</text>
</comment>
<evidence type="ECO:0000313" key="1">
    <source>
        <dbReference type="EMBL" id="KAK9881384.1"/>
    </source>
</evidence>
<organism evidence="1 2">
    <name type="scientific">Henosepilachna vigintioctopunctata</name>
    <dbReference type="NCBI Taxonomy" id="420089"/>
    <lineage>
        <taxon>Eukaryota</taxon>
        <taxon>Metazoa</taxon>
        <taxon>Ecdysozoa</taxon>
        <taxon>Arthropoda</taxon>
        <taxon>Hexapoda</taxon>
        <taxon>Insecta</taxon>
        <taxon>Pterygota</taxon>
        <taxon>Neoptera</taxon>
        <taxon>Endopterygota</taxon>
        <taxon>Coleoptera</taxon>
        <taxon>Polyphaga</taxon>
        <taxon>Cucujiformia</taxon>
        <taxon>Coccinelloidea</taxon>
        <taxon>Coccinellidae</taxon>
        <taxon>Epilachninae</taxon>
        <taxon>Epilachnini</taxon>
        <taxon>Henosepilachna</taxon>
    </lineage>
</organism>
<dbReference type="Proteomes" id="UP001431783">
    <property type="component" value="Unassembled WGS sequence"/>
</dbReference>
<evidence type="ECO:0008006" key="3">
    <source>
        <dbReference type="Google" id="ProtNLM"/>
    </source>
</evidence>
<dbReference type="EMBL" id="JARQZJ010000069">
    <property type="protein sequence ID" value="KAK9881384.1"/>
    <property type="molecule type" value="Genomic_DNA"/>
</dbReference>
<dbReference type="PANTHER" id="PTHR33480:SF5">
    <property type="entry name" value="SI:DKEY-51D8.9"/>
    <property type="match status" value="1"/>
</dbReference>
<protein>
    <recommendedName>
        <fullName evidence="3">C2H2-type domain-containing protein</fullName>
    </recommendedName>
</protein>
<name>A0AAW1UPJ9_9CUCU</name>
<reference evidence="1 2" key="1">
    <citation type="submission" date="2023-03" db="EMBL/GenBank/DDBJ databases">
        <title>Genome insight into feeding habits of ladybird beetles.</title>
        <authorList>
            <person name="Li H.-S."/>
            <person name="Huang Y.-H."/>
            <person name="Pang H."/>
        </authorList>
    </citation>
    <scope>NUCLEOTIDE SEQUENCE [LARGE SCALE GENOMIC DNA]</scope>
    <source>
        <strain evidence="1">SYSU_2023b</strain>
        <tissue evidence="1">Whole body</tissue>
    </source>
</reference>
<proteinExistence type="predicted"/>
<dbReference type="AlphaFoldDB" id="A0AAW1UPJ9"/>
<gene>
    <name evidence="1" type="ORF">WA026_016275</name>
</gene>